<keyword evidence="3" id="KW-1185">Reference proteome</keyword>
<protein>
    <submittedName>
        <fullName evidence="2">Uncharacterized protein</fullName>
    </submittedName>
</protein>
<dbReference type="EMBL" id="BHXQ01000005">
    <property type="protein sequence ID" value="GCC52693.1"/>
    <property type="molecule type" value="Genomic_DNA"/>
</dbReference>
<evidence type="ECO:0000256" key="1">
    <source>
        <dbReference type="SAM" id="Phobius"/>
    </source>
</evidence>
<dbReference type="Proteomes" id="UP000288227">
    <property type="component" value="Unassembled WGS sequence"/>
</dbReference>
<reference evidence="2 3" key="1">
    <citation type="submission" date="2018-11" db="EMBL/GenBank/DDBJ databases">
        <title>Chryseotalea sanarue gen. nov., sp., nov., a member of the family Cytophagaceae, isolated from a brackish lake in Hamamatsu Japan.</title>
        <authorList>
            <person name="Maejima Y."/>
            <person name="Iino T."/>
            <person name="Muraguchi Y."/>
            <person name="Fukuda K."/>
            <person name="Ohkuma M."/>
            <person name="Moriuchi R."/>
            <person name="Dohra H."/>
            <person name="Kimbara K."/>
            <person name="Shintani M."/>
        </authorList>
    </citation>
    <scope>NUCLEOTIDE SEQUENCE [LARGE SCALE GENOMIC DNA]</scope>
    <source>
        <strain evidence="2 3">Ys</strain>
    </source>
</reference>
<feature type="transmembrane region" description="Helical" evidence="1">
    <location>
        <begin position="20"/>
        <end position="40"/>
    </location>
</feature>
<evidence type="ECO:0000313" key="3">
    <source>
        <dbReference type="Proteomes" id="UP000288227"/>
    </source>
</evidence>
<gene>
    <name evidence="2" type="ORF">SanaruYs_29310</name>
</gene>
<proteinExistence type="predicted"/>
<keyword evidence="1" id="KW-1133">Transmembrane helix</keyword>
<keyword evidence="1" id="KW-0472">Membrane</keyword>
<evidence type="ECO:0000313" key="2">
    <source>
        <dbReference type="EMBL" id="GCC52693.1"/>
    </source>
</evidence>
<dbReference type="OrthoDB" id="337238at2"/>
<sequence>MKILFKVVVFLKNAGIISRIIVMGVAFILLTSVFVPDLIFNLEIKNPKRYTIEEIRTIAKEDLPRYIILDNAQPLYSSEILETSDADTAKENSLPLPIESYSYILSQRVNKNGDTTISSIFYPVYSKKEIQENPNPSITNMTCYVVIEDVKVTKNSLEDDSYFTNAGFSIEGQFDGSEIGEEKLSIFAESGYLISDNVILLKKGLTLLSLKASIILTLVALLVLILFVFSFMPFDFLFNIFRQDRETQ</sequence>
<feature type="transmembrane region" description="Helical" evidence="1">
    <location>
        <begin position="212"/>
        <end position="232"/>
    </location>
</feature>
<dbReference type="RefSeq" id="WP_127123345.1">
    <property type="nucleotide sequence ID" value="NZ_BHXQ01000005.1"/>
</dbReference>
<accession>A0A401UCT8</accession>
<organism evidence="2 3">
    <name type="scientific">Chryseotalea sanaruensis</name>
    <dbReference type="NCBI Taxonomy" id="2482724"/>
    <lineage>
        <taxon>Bacteria</taxon>
        <taxon>Pseudomonadati</taxon>
        <taxon>Bacteroidota</taxon>
        <taxon>Cytophagia</taxon>
        <taxon>Cytophagales</taxon>
        <taxon>Chryseotaleaceae</taxon>
        <taxon>Chryseotalea</taxon>
    </lineage>
</organism>
<keyword evidence="1" id="KW-0812">Transmembrane</keyword>
<comment type="caution">
    <text evidence="2">The sequence shown here is derived from an EMBL/GenBank/DDBJ whole genome shotgun (WGS) entry which is preliminary data.</text>
</comment>
<dbReference type="AlphaFoldDB" id="A0A401UCT8"/>
<name>A0A401UCT8_9BACT</name>